<evidence type="ECO:0000313" key="1">
    <source>
        <dbReference type="EMBL" id="RHC46683.1"/>
    </source>
</evidence>
<name>A0A414AFY9_9FIRM</name>
<proteinExistence type="predicted"/>
<dbReference type="EMBL" id="QSHZ01000060">
    <property type="protein sequence ID" value="RHC46683.1"/>
    <property type="molecule type" value="Genomic_DNA"/>
</dbReference>
<organism evidence="1 2">
    <name type="scientific">Enterocloster bolteae</name>
    <dbReference type="NCBI Taxonomy" id="208479"/>
    <lineage>
        <taxon>Bacteria</taxon>
        <taxon>Bacillati</taxon>
        <taxon>Bacillota</taxon>
        <taxon>Clostridia</taxon>
        <taxon>Lachnospirales</taxon>
        <taxon>Lachnospiraceae</taxon>
        <taxon>Enterocloster</taxon>
    </lineage>
</organism>
<reference evidence="1 2" key="1">
    <citation type="submission" date="2018-08" db="EMBL/GenBank/DDBJ databases">
        <title>A genome reference for cultivated species of the human gut microbiota.</title>
        <authorList>
            <person name="Zou Y."/>
            <person name="Xue W."/>
            <person name="Luo G."/>
        </authorList>
    </citation>
    <scope>NUCLEOTIDE SEQUENCE [LARGE SCALE GENOMIC DNA]</scope>
    <source>
        <strain evidence="1 2">AM35-14</strain>
    </source>
</reference>
<gene>
    <name evidence="1" type="ORF">DW839_30855</name>
</gene>
<dbReference type="AlphaFoldDB" id="A0A414AFY9"/>
<comment type="caution">
    <text evidence="1">The sequence shown here is derived from an EMBL/GenBank/DDBJ whole genome shotgun (WGS) entry which is preliminary data.</text>
</comment>
<dbReference type="RefSeq" id="WP_119205991.1">
    <property type="nucleotide sequence ID" value="NZ_JANGCF010000007.1"/>
</dbReference>
<sequence length="84" mass="9381">MQIRVTATAAIAKKVHKNTGFERFINNSLNRHFSGDWGDISEEDAAANTSDPLYALSAYTAPDGVKIWIKQDYDVVTVLFPSEY</sequence>
<protein>
    <recommendedName>
        <fullName evidence="3">Type I restriction endonuclease subunit M</fullName>
    </recommendedName>
</protein>
<evidence type="ECO:0000313" key="2">
    <source>
        <dbReference type="Proteomes" id="UP000283975"/>
    </source>
</evidence>
<dbReference type="Proteomes" id="UP000283975">
    <property type="component" value="Unassembled WGS sequence"/>
</dbReference>
<evidence type="ECO:0008006" key="3">
    <source>
        <dbReference type="Google" id="ProtNLM"/>
    </source>
</evidence>
<accession>A0A414AFY9</accession>